<evidence type="ECO:0000313" key="2">
    <source>
        <dbReference type="EMBL" id="MFO7192519.1"/>
    </source>
</evidence>
<comment type="caution">
    <text evidence="2">The sequence shown here is derived from an EMBL/GenBank/DDBJ whole genome shotgun (WGS) entry which is preliminary data.</text>
</comment>
<evidence type="ECO:0000259" key="1">
    <source>
        <dbReference type="PROSITE" id="PS00716"/>
    </source>
</evidence>
<dbReference type="InterPro" id="IPR036388">
    <property type="entry name" value="WH-like_DNA-bd_sf"/>
</dbReference>
<dbReference type="EMBL" id="QGUI02000105">
    <property type="protein sequence ID" value="MFO7192519.1"/>
    <property type="molecule type" value="Genomic_DNA"/>
</dbReference>
<dbReference type="Gene3D" id="1.10.10.10">
    <property type="entry name" value="Winged helix-like DNA-binding domain superfamily/Winged helix DNA-binding domain"/>
    <property type="match status" value="1"/>
</dbReference>
<gene>
    <name evidence="2" type="ORF">DIU77_009790</name>
</gene>
<dbReference type="InterPro" id="IPR013324">
    <property type="entry name" value="RNA_pol_sigma_r3/r4-like"/>
</dbReference>
<dbReference type="InterPro" id="IPR050239">
    <property type="entry name" value="Sigma-70_RNA_pol_init_factors"/>
</dbReference>
<dbReference type="AlphaFoldDB" id="A0ABD6FI52"/>
<dbReference type="PRINTS" id="PR00046">
    <property type="entry name" value="SIGMA70FCT"/>
</dbReference>
<name>A0ABD6FI52_9PSEU</name>
<proteinExistence type="predicted"/>
<dbReference type="PROSITE" id="PS00716">
    <property type="entry name" value="SIGMA70_2"/>
    <property type="match status" value="1"/>
</dbReference>
<organism evidence="2 3">
    <name type="scientific">Thermocrispum agreste</name>
    <dbReference type="NCBI Taxonomy" id="37925"/>
    <lineage>
        <taxon>Bacteria</taxon>
        <taxon>Bacillati</taxon>
        <taxon>Actinomycetota</taxon>
        <taxon>Actinomycetes</taxon>
        <taxon>Pseudonocardiales</taxon>
        <taxon>Pseudonocardiaceae</taxon>
        <taxon>Thermocrispum</taxon>
    </lineage>
</organism>
<dbReference type="InterPro" id="IPR000943">
    <property type="entry name" value="RNA_pol_sigma70"/>
</dbReference>
<reference evidence="2 3" key="1">
    <citation type="journal article" date="2021" name="BMC Genomics">
        <title>Genome-resolved metagenome and metatranscriptome analyses of thermophilic composting reveal key bacterial players and their metabolic interactions.</title>
        <authorList>
            <person name="Braga L.P.P."/>
            <person name="Pereira R.V."/>
            <person name="Martins L.F."/>
            <person name="Moura L.M.S."/>
            <person name="Sanchez F.B."/>
            <person name="Patane J.S.L."/>
            <person name="da Silva A.M."/>
            <person name="Setubal J.C."/>
        </authorList>
    </citation>
    <scope>NUCLEOTIDE SEQUENCE [LARGE SCALE GENOMIC DNA]</scope>
    <source>
        <strain evidence="2">ZC4RG45</strain>
    </source>
</reference>
<accession>A0ABD6FI52</accession>
<dbReference type="PANTHER" id="PTHR30603">
    <property type="entry name" value="RNA POLYMERASE SIGMA FACTOR RPO"/>
    <property type="match status" value="1"/>
</dbReference>
<protein>
    <submittedName>
        <fullName evidence="2">Sigma factor-like helix-turn-helix DNA-binding protein</fullName>
    </submittedName>
</protein>
<evidence type="ECO:0000313" key="3">
    <source>
        <dbReference type="Proteomes" id="UP000249324"/>
    </source>
</evidence>
<dbReference type="InterPro" id="IPR007630">
    <property type="entry name" value="RNA_pol_sigma70_r4"/>
</dbReference>
<feature type="domain" description="RNA polymerase sigma-70" evidence="1">
    <location>
        <begin position="3"/>
        <end position="29"/>
    </location>
</feature>
<dbReference type="SUPFAM" id="SSF88659">
    <property type="entry name" value="Sigma3 and sigma4 domains of RNA polymerase sigma factors"/>
    <property type="match status" value="1"/>
</dbReference>
<dbReference type="Pfam" id="PF04545">
    <property type="entry name" value="Sigma70_r4"/>
    <property type="match status" value="1"/>
</dbReference>
<dbReference type="Proteomes" id="UP000249324">
    <property type="component" value="Unassembled WGS sequence"/>
</dbReference>
<dbReference type="PANTHER" id="PTHR30603:SF60">
    <property type="entry name" value="RNA POLYMERASE SIGMA FACTOR RPOD"/>
    <property type="match status" value="1"/>
</dbReference>
<sequence>PRTLDQIGKHFGLSRERVRQIEREVMSKLRQGERAERLRAYAS</sequence>
<feature type="non-terminal residue" evidence="2">
    <location>
        <position position="1"/>
    </location>
</feature>